<dbReference type="InterPro" id="IPR003597">
    <property type="entry name" value="Ig_C1-set"/>
</dbReference>
<evidence type="ECO:0000313" key="8">
    <source>
        <dbReference type="Proteomes" id="UP000261640"/>
    </source>
</evidence>
<dbReference type="STRING" id="205130.ENSMAMP00000005438"/>
<dbReference type="GeneTree" id="ENSGT00940000165615"/>
<protein>
    <submittedName>
        <fullName evidence="7">Immunoglobulin superfamily, member 5a</fullName>
    </submittedName>
</protein>
<dbReference type="InterPro" id="IPR053896">
    <property type="entry name" value="BTN3A2-like_Ig-C"/>
</dbReference>
<reference evidence="7" key="2">
    <citation type="submission" date="2025-09" db="UniProtKB">
        <authorList>
            <consortium name="Ensembl"/>
        </authorList>
    </citation>
    <scope>IDENTIFICATION</scope>
</reference>
<sequence length="273" mass="30254">MTVFWKPWQNIFSICLVLCTTAVLSAQFQLQPLNSTVQQGSDARFIATVQGNWQIMTWTVRQIMVLTIPAGGNTTSFSPQFSARFCSSGNTSCVEFTIHNVTRRESGPVICTMLGEYGSKTAQLHVEESGTVNIMEGNMTVIQDQEVKFQCVATAWFPTPTISWTRNGQAINSNLYNTTSMADGDSFNSTSVLTFQAISNTTVECQATVQTLTKPQSSSVFLVVVPKPPNWTVLIAVVVSFGGFALLILLIIGLIFCYKRRKKKQPNYQDEMR</sequence>
<feature type="transmembrane region" description="Helical" evidence="4">
    <location>
        <begin position="231"/>
        <end position="258"/>
    </location>
</feature>
<feature type="signal peptide" evidence="5">
    <location>
        <begin position="1"/>
        <end position="26"/>
    </location>
</feature>
<keyword evidence="3" id="KW-0393">Immunoglobulin domain</keyword>
<evidence type="ECO:0000256" key="4">
    <source>
        <dbReference type="SAM" id="Phobius"/>
    </source>
</evidence>
<keyword evidence="8" id="KW-1185">Reference proteome</keyword>
<dbReference type="Proteomes" id="UP000261640">
    <property type="component" value="Unplaced"/>
</dbReference>
<proteinExistence type="predicted"/>
<name>A0A3Q3KVE7_9TELE</name>
<dbReference type="PANTHER" id="PTHR44991">
    <property type="entry name" value="IMMUNOGLOBULIN SUPERFAMILY MEMBER 5"/>
    <property type="match status" value="1"/>
</dbReference>
<dbReference type="Ensembl" id="ENSMAMT00000005584.2">
    <property type="protein sequence ID" value="ENSMAMP00000005438.2"/>
    <property type="gene ID" value="ENSMAMG00000003686.2"/>
</dbReference>
<dbReference type="PANTHER" id="PTHR44991:SF1">
    <property type="entry name" value="IMMUNOGLOBULIN SUPERFAMILY MEMBER 5"/>
    <property type="match status" value="1"/>
</dbReference>
<evidence type="ECO:0000313" key="7">
    <source>
        <dbReference type="Ensembl" id="ENSMAMP00000005438.2"/>
    </source>
</evidence>
<dbReference type="AlphaFoldDB" id="A0A3Q3KVE7"/>
<dbReference type="InterPro" id="IPR007110">
    <property type="entry name" value="Ig-like_dom"/>
</dbReference>
<reference evidence="7" key="1">
    <citation type="submission" date="2025-08" db="UniProtKB">
        <authorList>
            <consortium name="Ensembl"/>
        </authorList>
    </citation>
    <scope>IDENTIFICATION</scope>
</reference>
<dbReference type="InParanoid" id="A0A3Q3KVE7"/>
<dbReference type="SMART" id="SM00407">
    <property type="entry name" value="IGc1"/>
    <property type="match status" value="1"/>
</dbReference>
<dbReference type="PROSITE" id="PS50835">
    <property type="entry name" value="IG_LIKE"/>
    <property type="match status" value="1"/>
</dbReference>
<feature type="chain" id="PRO_5030080900" evidence="5">
    <location>
        <begin position="27"/>
        <end position="273"/>
    </location>
</feature>
<evidence type="ECO:0000256" key="2">
    <source>
        <dbReference type="ARBA" id="ARBA00023136"/>
    </source>
</evidence>
<keyword evidence="4" id="KW-0812">Transmembrane</keyword>
<dbReference type="InterPro" id="IPR003599">
    <property type="entry name" value="Ig_sub"/>
</dbReference>
<keyword evidence="2 4" id="KW-0472">Membrane</keyword>
<evidence type="ECO:0000256" key="5">
    <source>
        <dbReference type="SAM" id="SignalP"/>
    </source>
</evidence>
<evidence type="ECO:0000256" key="1">
    <source>
        <dbReference type="ARBA" id="ARBA00004370"/>
    </source>
</evidence>
<dbReference type="InterPro" id="IPR036179">
    <property type="entry name" value="Ig-like_dom_sf"/>
</dbReference>
<keyword evidence="4" id="KW-1133">Transmembrane helix</keyword>
<dbReference type="Pfam" id="PF22705">
    <property type="entry name" value="C2-set_3"/>
    <property type="match status" value="1"/>
</dbReference>
<evidence type="ECO:0000256" key="3">
    <source>
        <dbReference type="ARBA" id="ARBA00023319"/>
    </source>
</evidence>
<organism evidence="7 8">
    <name type="scientific">Mastacembelus armatus</name>
    <name type="common">zig-zag eel</name>
    <dbReference type="NCBI Taxonomy" id="205130"/>
    <lineage>
        <taxon>Eukaryota</taxon>
        <taxon>Metazoa</taxon>
        <taxon>Chordata</taxon>
        <taxon>Craniata</taxon>
        <taxon>Vertebrata</taxon>
        <taxon>Euteleostomi</taxon>
        <taxon>Actinopterygii</taxon>
        <taxon>Neopterygii</taxon>
        <taxon>Teleostei</taxon>
        <taxon>Neoteleostei</taxon>
        <taxon>Acanthomorphata</taxon>
        <taxon>Anabantaria</taxon>
        <taxon>Synbranchiformes</taxon>
        <taxon>Mastacembelidae</taxon>
        <taxon>Mastacembelus</taxon>
    </lineage>
</organism>
<dbReference type="Gene3D" id="2.60.40.10">
    <property type="entry name" value="Immunoglobulins"/>
    <property type="match status" value="2"/>
</dbReference>
<evidence type="ECO:0000259" key="6">
    <source>
        <dbReference type="PROSITE" id="PS50835"/>
    </source>
</evidence>
<keyword evidence="5" id="KW-0732">Signal</keyword>
<feature type="domain" description="Ig-like" evidence="6">
    <location>
        <begin position="108"/>
        <end position="221"/>
    </location>
</feature>
<dbReference type="SUPFAM" id="SSF48726">
    <property type="entry name" value="Immunoglobulin"/>
    <property type="match status" value="2"/>
</dbReference>
<dbReference type="GO" id="GO:0016020">
    <property type="term" value="C:membrane"/>
    <property type="evidence" value="ECO:0007669"/>
    <property type="project" value="UniProtKB-SubCell"/>
</dbReference>
<dbReference type="InterPro" id="IPR013783">
    <property type="entry name" value="Ig-like_fold"/>
</dbReference>
<comment type="subcellular location">
    <subcellularLocation>
        <location evidence="1">Membrane</location>
    </subcellularLocation>
</comment>
<accession>A0A3Q3KVE7</accession>
<dbReference type="SMART" id="SM00409">
    <property type="entry name" value="IG"/>
    <property type="match status" value="2"/>
</dbReference>